<reference evidence="2" key="1">
    <citation type="submission" date="2014-09" db="EMBL/GenBank/DDBJ databases">
        <authorList>
            <person name="Magalhaes I.L.F."/>
            <person name="Oliveira U."/>
            <person name="Santos F.R."/>
            <person name="Vidigal T.H.D.A."/>
            <person name="Brescovit A.D."/>
            <person name="Santos A.J."/>
        </authorList>
    </citation>
    <scope>NUCLEOTIDE SEQUENCE</scope>
    <source>
        <tissue evidence="2">Shoot tissue taken approximately 20 cm above the soil surface</tissue>
    </source>
</reference>
<dbReference type="EMBL" id="GBRH01160552">
    <property type="protein sequence ID" value="JAE37344.1"/>
    <property type="molecule type" value="Transcribed_RNA"/>
</dbReference>
<sequence length="22" mass="2334">MPVAASMRAGRSGSGEERREKA</sequence>
<organism evidence="2">
    <name type="scientific">Arundo donax</name>
    <name type="common">Giant reed</name>
    <name type="synonym">Donax arundinaceus</name>
    <dbReference type="NCBI Taxonomy" id="35708"/>
    <lineage>
        <taxon>Eukaryota</taxon>
        <taxon>Viridiplantae</taxon>
        <taxon>Streptophyta</taxon>
        <taxon>Embryophyta</taxon>
        <taxon>Tracheophyta</taxon>
        <taxon>Spermatophyta</taxon>
        <taxon>Magnoliopsida</taxon>
        <taxon>Liliopsida</taxon>
        <taxon>Poales</taxon>
        <taxon>Poaceae</taxon>
        <taxon>PACMAD clade</taxon>
        <taxon>Arundinoideae</taxon>
        <taxon>Arundineae</taxon>
        <taxon>Arundo</taxon>
    </lineage>
</organism>
<evidence type="ECO:0000313" key="2">
    <source>
        <dbReference type="EMBL" id="JAE37344.1"/>
    </source>
</evidence>
<accession>A0A0A9HNB3</accession>
<evidence type="ECO:0000256" key="1">
    <source>
        <dbReference type="SAM" id="MobiDB-lite"/>
    </source>
</evidence>
<protein>
    <submittedName>
        <fullName evidence="2">Uncharacterized protein</fullName>
    </submittedName>
</protein>
<dbReference type="AlphaFoldDB" id="A0A0A9HNB3"/>
<feature type="region of interest" description="Disordered" evidence="1">
    <location>
        <begin position="1"/>
        <end position="22"/>
    </location>
</feature>
<reference evidence="2" key="2">
    <citation type="journal article" date="2015" name="Data Brief">
        <title>Shoot transcriptome of the giant reed, Arundo donax.</title>
        <authorList>
            <person name="Barrero R.A."/>
            <person name="Guerrero F.D."/>
            <person name="Moolhuijzen P."/>
            <person name="Goolsby J.A."/>
            <person name="Tidwell J."/>
            <person name="Bellgard S.E."/>
            <person name="Bellgard M.I."/>
        </authorList>
    </citation>
    <scope>NUCLEOTIDE SEQUENCE</scope>
    <source>
        <tissue evidence="2">Shoot tissue taken approximately 20 cm above the soil surface</tissue>
    </source>
</reference>
<proteinExistence type="predicted"/>
<name>A0A0A9HNB3_ARUDO</name>
<feature type="compositionally biased region" description="Low complexity" evidence="1">
    <location>
        <begin position="1"/>
        <end position="11"/>
    </location>
</feature>